<dbReference type="InterPro" id="IPR038508">
    <property type="entry name" value="ArfGAP_dom_sf"/>
</dbReference>
<dbReference type="InterPro" id="IPR037278">
    <property type="entry name" value="ARFGAP/RecO"/>
</dbReference>
<keyword evidence="3" id="KW-0862">Zinc</keyword>
<keyword evidence="1" id="KW-0479">Metal-binding</keyword>
<dbReference type="SMART" id="SM00105">
    <property type="entry name" value="ArfGap"/>
    <property type="match status" value="1"/>
</dbReference>
<feature type="domain" description="Arf-GAP" evidence="6">
    <location>
        <begin position="14"/>
        <end position="132"/>
    </location>
</feature>
<gene>
    <name evidence="7" type="ORF">EPI10_033903</name>
</gene>
<evidence type="ECO:0000256" key="5">
    <source>
        <dbReference type="SAM" id="MobiDB-lite"/>
    </source>
</evidence>
<feature type="compositionally biased region" description="Polar residues" evidence="5">
    <location>
        <begin position="431"/>
        <end position="460"/>
    </location>
</feature>
<dbReference type="Proteomes" id="UP000325315">
    <property type="component" value="Unassembled WGS sequence"/>
</dbReference>
<evidence type="ECO:0000313" key="8">
    <source>
        <dbReference type="Proteomes" id="UP000325315"/>
    </source>
</evidence>
<dbReference type="PROSITE" id="PS50115">
    <property type="entry name" value="ARFGAP"/>
    <property type="match status" value="1"/>
</dbReference>
<keyword evidence="2 4" id="KW-0863">Zinc-finger</keyword>
<dbReference type="GO" id="GO:0008270">
    <property type="term" value="F:zinc ion binding"/>
    <property type="evidence" value="ECO:0007669"/>
    <property type="project" value="UniProtKB-KW"/>
</dbReference>
<reference evidence="8" key="1">
    <citation type="journal article" date="2019" name="Plant Biotechnol. J.">
        <title>Genome sequencing of the Australian wild diploid species Gossypium australe highlights disease resistance and delayed gland morphogenesis.</title>
        <authorList>
            <person name="Cai Y."/>
            <person name="Cai X."/>
            <person name="Wang Q."/>
            <person name="Wang P."/>
            <person name="Zhang Y."/>
            <person name="Cai C."/>
            <person name="Xu Y."/>
            <person name="Wang K."/>
            <person name="Zhou Z."/>
            <person name="Wang C."/>
            <person name="Geng S."/>
            <person name="Li B."/>
            <person name="Dong Q."/>
            <person name="Hou Y."/>
            <person name="Wang H."/>
            <person name="Ai P."/>
            <person name="Liu Z."/>
            <person name="Yi F."/>
            <person name="Sun M."/>
            <person name="An G."/>
            <person name="Cheng J."/>
            <person name="Zhang Y."/>
            <person name="Shi Q."/>
            <person name="Xie Y."/>
            <person name="Shi X."/>
            <person name="Chang Y."/>
            <person name="Huang F."/>
            <person name="Chen Y."/>
            <person name="Hong S."/>
            <person name="Mi L."/>
            <person name="Sun Q."/>
            <person name="Zhang L."/>
            <person name="Zhou B."/>
            <person name="Peng R."/>
            <person name="Zhang X."/>
            <person name="Liu F."/>
        </authorList>
    </citation>
    <scope>NUCLEOTIDE SEQUENCE [LARGE SCALE GENOMIC DNA]</scope>
    <source>
        <strain evidence="8">cv. PA1801</strain>
    </source>
</reference>
<feature type="compositionally biased region" description="Basic and acidic residues" evidence="5">
    <location>
        <begin position="485"/>
        <end position="496"/>
    </location>
</feature>
<dbReference type="InterPro" id="IPR001164">
    <property type="entry name" value="ArfGAP_dom"/>
</dbReference>
<dbReference type="InterPro" id="IPR044820">
    <property type="entry name" value="AGD14-like"/>
</dbReference>
<evidence type="ECO:0000256" key="3">
    <source>
        <dbReference type="ARBA" id="ARBA00022833"/>
    </source>
</evidence>
<feature type="compositionally biased region" description="Low complexity" evidence="5">
    <location>
        <begin position="236"/>
        <end position="246"/>
    </location>
</feature>
<dbReference type="SUPFAM" id="SSF57863">
    <property type="entry name" value="ArfGap/RecO-like zinc finger"/>
    <property type="match status" value="1"/>
</dbReference>
<keyword evidence="8" id="KW-1185">Reference proteome</keyword>
<evidence type="ECO:0000256" key="2">
    <source>
        <dbReference type="ARBA" id="ARBA00022771"/>
    </source>
</evidence>
<feature type="region of interest" description="Disordered" evidence="5">
    <location>
        <begin position="207"/>
        <end position="339"/>
    </location>
</feature>
<dbReference type="PANTHER" id="PTHR46085">
    <property type="entry name" value="ARFGAP/RECO-RELATED"/>
    <property type="match status" value="1"/>
</dbReference>
<dbReference type="FunFam" id="1.10.220.150:FF:000005">
    <property type="entry name" value="Arf-GAP domain and FG repeat-containing protein 1"/>
    <property type="match status" value="1"/>
</dbReference>
<dbReference type="OrthoDB" id="6036at2759"/>
<evidence type="ECO:0000313" key="7">
    <source>
        <dbReference type="EMBL" id="KAA3490435.1"/>
    </source>
</evidence>
<feature type="region of interest" description="Disordered" evidence="5">
    <location>
        <begin position="369"/>
        <end position="388"/>
    </location>
</feature>
<evidence type="ECO:0000259" key="6">
    <source>
        <dbReference type="PROSITE" id="PS50115"/>
    </source>
</evidence>
<sequence length="676" mass="72832">MGDKKKLKDDEKIEKSIRALLKLPENKRCINCNLLGPQYVCTTFSTFVCTTCSGIHREFTHRVKSVSMAKFTEEEVNALREGGNERARQIYFKAWDPQRNSYPDASNLHMLRKFIKHVYVDRRYTGERSERLPSLEVGYRTESPEIKRVIVFTGRTKSPLYGNRHEWSSNEGFSPAGRSGAVRGFYNESINSRYEGSPRNHRHIEIIDHRRRRDGPGSAMQKDNPNIRQREPVTRSMSSSNLSDRSTPPVVRPIRDILGENAPALKVGEHSKENTGKDTVAKNQKISPPSGIESLIDFSMDSEPSNSAATPNMQQVPPSSKGGNQSSDELSSKGKAPPASNANPLDLLLFDLAAPSAVPVDNVSVVPGTSGAPSTASGQNTSLNSISPAAPEGQIFTLTSSSSSSPVPPAVNVPQVQSPREHVFPSKQKHQSSLFPASDNSFFTEQSTQTTEASNSQPGTSFLMHNAQPSSNSSTEQSSEATSKSTEETKSGGRKELPQDLFATSYGSAPAAVPGWQTGLPHGAAFGLQFYPNAMSQHSAAFSSISKANPFDLSGDTTPAQAPQFPQMTSILGTLPSIQDPTALSPKPSTDAPSHSSHFASMMTPESPSTLAMPSSAYMGSQPHSGFPSPRPQGIGGFGSDERNLGFLNATQRPAGGQPASNPPNSFPTMGPNPFG</sequence>
<feature type="compositionally biased region" description="Polar residues" evidence="5">
    <location>
        <begin position="371"/>
        <end position="387"/>
    </location>
</feature>
<proteinExistence type="predicted"/>
<evidence type="ECO:0000256" key="4">
    <source>
        <dbReference type="PROSITE-ProRule" id="PRU00288"/>
    </source>
</evidence>
<evidence type="ECO:0000256" key="1">
    <source>
        <dbReference type="ARBA" id="ARBA00022723"/>
    </source>
</evidence>
<dbReference type="EMBL" id="SMMG02000001">
    <property type="protein sequence ID" value="KAA3490435.1"/>
    <property type="molecule type" value="Genomic_DNA"/>
</dbReference>
<name>A0A5B6XC05_9ROSI</name>
<organism evidence="7 8">
    <name type="scientific">Gossypium australe</name>
    <dbReference type="NCBI Taxonomy" id="47621"/>
    <lineage>
        <taxon>Eukaryota</taxon>
        <taxon>Viridiplantae</taxon>
        <taxon>Streptophyta</taxon>
        <taxon>Embryophyta</taxon>
        <taxon>Tracheophyta</taxon>
        <taxon>Spermatophyta</taxon>
        <taxon>Magnoliopsida</taxon>
        <taxon>eudicotyledons</taxon>
        <taxon>Gunneridae</taxon>
        <taxon>Pentapetalae</taxon>
        <taxon>rosids</taxon>
        <taxon>malvids</taxon>
        <taxon>Malvales</taxon>
        <taxon>Malvaceae</taxon>
        <taxon>Malvoideae</taxon>
        <taxon>Gossypium</taxon>
    </lineage>
</organism>
<dbReference type="Gene3D" id="1.10.220.150">
    <property type="entry name" value="Arf GTPase activating protein"/>
    <property type="match status" value="1"/>
</dbReference>
<dbReference type="GO" id="GO:0005096">
    <property type="term" value="F:GTPase activator activity"/>
    <property type="evidence" value="ECO:0007669"/>
    <property type="project" value="InterPro"/>
</dbReference>
<comment type="caution">
    <text evidence="7">The sequence shown here is derived from an EMBL/GenBank/DDBJ whole genome shotgun (WGS) entry which is preliminary data.</text>
</comment>
<accession>A0A5B6XC05</accession>
<feature type="region of interest" description="Disordered" evidence="5">
    <location>
        <begin position="397"/>
        <end position="496"/>
    </location>
</feature>
<feature type="region of interest" description="Disordered" evidence="5">
    <location>
        <begin position="576"/>
        <end position="676"/>
    </location>
</feature>
<feature type="compositionally biased region" description="Polar residues" evidence="5">
    <location>
        <begin position="302"/>
        <end position="329"/>
    </location>
</feature>
<dbReference type="PRINTS" id="PR00405">
    <property type="entry name" value="REVINTRACTNG"/>
</dbReference>
<dbReference type="Pfam" id="PF01412">
    <property type="entry name" value="ArfGap"/>
    <property type="match status" value="1"/>
</dbReference>
<feature type="compositionally biased region" description="Low complexity" evidence="5">
    <location>
        <begin position="470"/>
        <end position="484"/>
    </location>
</feature>
<dbReference type="PANTHER" id="PTHR46085:SF16">
    <property type="entry name" value="ARFGAP_RECO-LIKE ZINC FINGER DOMAIN-CONTAINING PROTEIN"/>
    <property type="match status" value="1"/>
</dbReference>
<feature type="compositionally biased region" description="Polar residues" evidence="5">
    <location>
        <begin position="576"/>
        <end position="624"/>
    </location>
</feature>
<feature type="compositionally biased region" description="Basic and acidic residues" evidence="5">
    <location>
        <begin position="267"/>
        <end position="280"/>
    </location>
</feature>
<dbReference type="AlphaFoldDB" id="A0A5B6XC05"/>
<protein>
    <submittedName>
        <fullName evidence="7">Putative ADP-ribosylation factor GTPase-activating protein AGD14</fullName>
    </submittedName>
</protein>
<dbReference type="CDD" id="cd08838">
    <property type="entry name" value="ArfGap_AGFG"/>
    <property type="match status" value="1"/>
</dbReference>